<proteinExistence type="predicted"/>
<sequence length="134" mass="15990">MFRVKKEKKLPDILSQEEVTRILNVVENHKHKVLLSLVYSAGLRVSELVRLKIEDIDSIRMLIHVRDAKGKKDRYTLLSEKALIVLRDYYRRYTPKEWLFKGGDKKHHLTERSAQRVFEKDYYKVAIKKNVSYS</sequence>
<dbReference type="STRING" id="1128398.Curi_c24810"/>
<dbReference type="PANTHER" id="PTHR30349">
    <property type="entry name" value="PHAGE INTEGRASE-RELATED"/>
    <property type="match status" value="1"/>
</dbReference>
<dbReference type="HOGENOM" id="CLU_1892492_0_0_9"/>
<evidence type="ECO:0000259" key="2">
    <source>
        <dbReference type="PROSITE" id="PS51898"/>
    </source>
</evidence>
<dbReference type="GO" id="GO:0003677">
    <property type="term" value="F:DNA binding"/>
    <property type="evidence" value="ECO:0007669"/>
    <property type="project" value="InterPro"/>
</dbReference>
<dbReference type="InterPro" id="IPR050090">
    <property type="entry name" value="Tyrosine_recombinase_XerCD"/>
</dbReference>
<accession>K0B4K3</accession>
<dbReference type="InterPro" id="IPR002104">
    <property type="entry name" value="Integrase_catalytic"/>
</dbReference>
<reference evidence="3 4" key="1">
    <citation type="journal article" date="2012" name="PLoS ONE">
        <title>The purine-utilizing bacterium Clostridium acidurici 9a: a genome-guided metabolic reconsideration.</title>
        <authorList>
            <person name="Hartwich K."/>
            <person name="Poehlein A."/>
            <person name="Daniel R."/>
        </authorList>
    </citation>
    <scope>NUCLEOTIDE SEQUENCE [LARGE SCALE GENOMIC DNA]</scope>
    <source>
        <strain evidence="4">ATCC 7906 / DSM 604 / BCRC 14475 / CIP 104303 / KCTC 5404 / NCIMB 10678 / 9a</strain>
    </source>
</reference>
<protein>
    <submittedName>
        <fullName evidence="3">Phage integrase family protein</fullName>
    </submittedName>
</protein>
<organism evidence="3 4">
    <name type="scientific">Gottschalkia acidurici (strain ATCC 7906 / DSM 604 / BCRC 14475 / CIP 104303 / KCTC 5404 / NCIMB 10678 / 9a)</name>
    <name type="common">Clostridium acidurici</name>
    <dbReference type="NCBI Taxonomy" id="1128398"/>
    <lineage>
        <taxon>Bacteria</taxon>
        <taxon>Bacillati</taxon>
        <taxon>Bacillota</taxon>
        <taxon>Tissierellia</taxon>
        <taxon>Tissierellales</taxon>
        <taxon>Gottschalkiaceae</taxon>
        <taxon>Gottschalkia</taxon>
    </lineage>
</organism>
<dbReference type="PROSITE" id="PS51898">
    <property type="entry name" value="TYR_RECOMBINASE"/>
    <property type="match status" value="1"/>
</dbReference>
<dbReference type="GO" id="GO:0006310">
    <property type="term" value="P:DNA recombination"/>
    <property type="evidence" value="ECO:0007669"/>
    <property type="project" value="UniProtKB-KW"/>
</dbReference>
<feature type="domain" description="Tyr recombinase" evidence="2">
    <location>
        <begin position="9"/>
        <end position="134"/>
    </location>
</feature>
<evidence type="ECO:0000256" key="1">
    <source>
        <dbReference type="ARBA" id="ARBA00023172"/>
    </source>
</evidence>
<dbReference type="SUPFAM" id="SSF56349">
    <property type="entry name" value="DNA breaking-rejoining enzymes"/>
    <property type="match status" value="1"/>
</dbReference>
<dbReference type="EMBL" id="CP003326">
    <property type="protein sequence ID" value="AFS79476.1"/>
    <property type="molecule type" value="Genomic_DNA"/>
</dbReference>
<evidence type="ECO:0000313" key="4">
    <source>
        <dbReference type="Proteomes" id="UP000006094"/>
    </source>
</evidence>
<dbReference type="eggNOG" id="COG4974">
    <property type="taxonomic scope" value="Bacteria"/>
</dbReference>
<name>K0B4K3_GOTA9</name>
<dbReference type="GO" id="GO:0015074">
    <property type="term" value="P:DNA integration"/>
    <property type="evidence" value="ECO:0007669"/>
    <property type="project" value="InterPro"/>
</dbReference>
<dbReference type="Proteomes" id="UP000006094">
    <property type="component" value="Chromosome"/>
</dbReference>
<dbReference type="KEGG" id="cad:Curi_c24810"/>
<dbReference type="Pfam" id="PF00589">
    <property type="entry name" value="Phage_integrase"/>
    <property type="match status" value="1"/>
</dbReference>
<dbReference type="RefSeq" id="WP_014968610.1">
    <property type="nucleotide sequence ID" value="NC_018664.1"/>
</dbReference>
<keyword evidence="4" id="KW-1185">Reference proteome</keyword>
<gene>
    <name evidence="3" type="ordered locus">Curi_c24810</name>
</gene>
<evidence type="ECO:0000313" key="3">
    <source>
        <dbReference type="EMBL" id="AFS79476.1"/>
    </source>
</evidence>
<dbReference type="InterPro" id="IPR013762">
    <property type="entry name" value="Integrase-like_cat_sf"/>
</dbReference>
<dbReference type="PANTHER" id="PTHR30349:SF64">
    <property type="entry name" value="PROPHAGE INTEGRASE INTD-RELATED"/>
    <property type="match status" value="1"/>
</dbReference>
<dbReference type="Gene3D" id="1.10.443.10">
    <property type="entry name" value="Intergrase catalytic core"/>
    <property type="match status" value="1"/>
</dbReference>
<dbReference type="AlphaFoldDB" id="K0B4K3"/>
<keyword evidence="1" id="KW-0233">DNA recombination</keyword>
<dbReference type="InterPro" id="IPR011010">
    <property type="entry name" value="DNA_brk_join_enz"/>
</dbReference>